<dbReference type="SUPFAM" id="SSF49785">
    <property type="entry name" value="Galactose-binding domain-like"/>
    <property type="match status" value="1"/>
</dbReference>
<dbReference type="Gene3D" id="3.20.20.80">
    <property type="entry name" value="Glycosidases"/>
    <property type="match status" value="1"/>
</dbReference>
<sequence>MTPPHLRPRRAAHRAITTILTVLGARLPLFLSLCLALSLSGIPLPTQAQSQPSLTPFTLPWDDDSRTVTDLSGLNTPIGITASHLTANAAGQLTLNGERLRMLGVNITAESAFPTTADANAVAGRLAKFGINAVRFHHLEAPWGAPNVLVDYTGNTSRNLSATHLDRLHHFVAALATAGIYTDMNLLVSRQFYPNDGFPAAVAELEWKEQQCLSFFNDHMLTLQQEYARNLLTAPNPHRANTPLVADPAVAFVEILNEYGFLQAWHDGTLDALPSVFADQLRDHWNAWLATRYADTAALLTGWNAVNEPLGPQLLANADFAAGAASWNFEQHDSAVATTTAASTFTGNTPALRISVTTAGSAAWHVQLNQAGNALSAGQIYTASFWARSNDGFPLNGVIGRAGGDYAALYPIGSATLTADWQEFSATFVATADEPAVRLNFNGFGNRTGSVEIAAVSFTTGGSAGSLPDGVSLEAANIPALLKTGGSATVAQQTDWFRYLIASEQTYWDTMYSFIKDELGYPGIVFGTIVANSPAGNQARLDAVDSHFYWEHPVFPNVAWDQSDWYIDNTSAVNTTTSHVGAFARQRVAGKPFFNTEYQHPAPSHYRAEGPLIPAAYGAFQDWDGFWFFDYGAGAWDRGYVDGFFAMDTDPAKMANVLLAAHLFRRGDVSPANSHVTIGFDADAQLQATLAGRAWAVGDGHHLGLSPRHGFESRVALDVNAPFTGVPAAPTADVLTADTGQLIWDNAIADRGVVTVDTPRTKALWGFAEGRSFDLDGWVFTPGDTRLDWLTAGVTTVSGDSLQSSLGFTALVILTGEQMNTGQQWTDATQTSLGTNWGSAPVLVETVPLTLDIPHPASRVSAWALDPTGNRTTALTVTATSTGARLTFGSAADTLWYELQVAADPTVAAPTIELHPNARLLAPGADTTLSVDVTGTPPLTYQWSHSGVPIPGATAAPLTLTNVSGADAGRYTATITNTQGTATSRAATVVVDATPPAFTGLSNLSTRTGTGAGANALSSGFVLSGSSSKFVLLRAVGPGLAPFGLTTFLPDPTLELYERVGNDSVLRHSNDDWDATTVTAAASSVGAFALTPDSADSALRVDLTAGVYSALTPNPTNDAKLILFELYDLANGATGPRVVNLSSRGFVGTGTDLLIAGFVIPGTVPRRLLIRAIGPTLGSFGVAGTLADPVLEVGQLDANQTFQRLALNDDWFRAANAAELDTTMDQLGAFPLGPAAKDAAAIVELEPGPYSALIRGAADTTGIALVEIYAID</sequence>
<keyword evidence="1" id="KW-0378">Hydrolase</keyword>
<proteinExistence type="predicted"/>
<evidence type="ECO:0000313" key="3">
    <source>
        <dbReference type="EMBL" id="WRQ87103.1"/>
    </source>
</evidence>
<dbReference type="InterPro" id="IPR007110">
    <property type="entry name" value="Ig-like_dom"/>
</dbReference>
<protein>
    <submittedName>
        <fullName evidence="3">Carbohydrate binding domain-containing protein</fullName>
    </submittedName>
</protein>
<organism evidence="3 4">
    <name type="scientific">Actomonas aquatica</name>
    <dbReference type="NCBI Taxonomy" id="2866162"/>
    <lineage>
        <taxon>Bacteria</taxon>
        <taxon>Pseudomonadati</taxon>
        <taxon>Verrucomicrobiota</taxon>
        <taxon>Opitutia</taxon>
        <taxon>Opitutales</taxon>
        <taxon>Opitutaceae</taxon>
        <taxon>Actomonas</taxon>
    </lineage>
</organism>
<name>A0ABZ1C5T9_9BACT</name>
<evidence type="ECO:0000259" key="2">
    <source>
        <dbReference type="PROSITE" id="PS50835"/>
    </source>
</evidence>
<reference evidence="3 4" key="1">
    <citation type="submission" date="2021-08" db="EMBL/GenBank/DDBJ databases">
        <authorList>
            <person name="Zhang D."/>
            <person name="Zhang A."/>
            <person name="Wang L."/>
        </authorList>
    </citation>
    <scope>NUCLEOTIDE SEQUENCE [LARGE SCALE GENOMIC DNA]</scope>
    <source>
        <strain evidence="3 4">WL0086</strain>
    </source>
</reference>
<dbReference type="Proteomes" id="UP000738431">
    <property type="component" value="Chromosome"/>
</dbReference>
<gene>
    <name evidence="3" type="ORF">K1X11_019990</name>
</gene>
<dbReference type="Gene3D" id="2.60.40.10">
    <property type="entry name" value="Immunoglobulins"/>
    <property type="match status" value="1"/>
</dbReference>
<dbReference type="InterPro" id="IPR013783">
    <property type="entry name" value="Ig-like_fold"/>
</dbReference>
<dbReference type="InterPro" id="IPR008979">
    <property type="entry name" value="Galactose-bd-like_sf"/>
</dbReference>
<accession>A0ABZ1C5T9</accession>
<dbReference type="PROSITE" id="PS50835">
    <property type="entry name" value="IG_LIKE"/>
    <property type="match status" value="1"/>
</dbReference>
<feature type="domain" description="Ig-like" evidence="2">
    <location>
        <begin position="910"/>
        <end position="990"/>
    </location>
</feature>
<evidence type="ECO:0000313" key="4">
    <source>
        <dbReference type="Proteomes" id="UP000738431"/>
    </source>
</evidence>
<dbReference type="Pfam" id="PF13927">
    <property type="entry name" value="Ig_3"/>
    <property type="match status" value="1"/>
</dbReference>
<dbReference type="InterPro" id="IPR036179">
    <property type="entry name" value="Ig-like_dom_sf"/>
</dbReference>
<dbReference type="InterPro" id="IPR017853">
    <property type="entry name" value="GH"/>
</dbReference>
<dbReference type="EMBL" id="CP139781">
    <property type="protein sequence ID" value="WRQ87103.1"/>
    <property type="molecule type" value="Genomic_DNA"/>
</dbReference>
<dbReference type="CDD" id="cd00096">
    <property type="entry name" value="Ig"/>
    <property type="match status" value="1"/>
</dbReference>
<evidence type="ECO:0000256" key="1">
    <source>
        <dbReference type="ARBA" id="ARBA00022801"/>
    </source>
</evidence>
<dbReference type="RefSeq" id="WP_221029484.1">
    <property type="nucleotide sequence ID" value="NZ_CP139781.1"/>
</dbReference>
<dbReference type="Gene3D" id="2.60.120.260">
    <property type="entry name" value="Galactose-binding domain-like"/>
    <property type="match status" value="1"/>
</dbReference>
<dbReference type="InterPro" id="IPR003305">
    <property type="entry name" value="CenC_carb-bd"/>
</dbReference>
<dbReference type="SUPFAM" id="SSF51445">
    <property type="entry name" value="(Trans)glycosidases"/>
    <property type="match status" value="1"/>
</dbReference>
<dbReference type="InterPro" id="IPR003599">
    <property type="entry name" value="Ig_sub"/>
</dbReference>
<keyword evidence="4" id="KW-1185">Reference proteome</keyword>
<reference evidence="3 4" key="2">
    <citation type="submission" date="2023-12" db="EMBL/GenBank/DDBJ databases">
        <title>Description of an unclassified Opitutus bacterium of Verrucomicrobiota.</title>
        <authorList>
            <person name="Zhang D.-F."/>
        </authorList>
    </citation>
    <scope>NUCLEOTIDE SEQUENCE [LARGE SCALE GENOMIC DNA]</scope>
    <source>
        <strain evidence="3 4">WL0086</strain>
    </source>
</reference>
<dbReference type="SUPFAM" id="SSF48726">
    <property type="entry name" value="Immunoglobulin"/>
    <property type="match status" value="1"/>
</dbReference>
<dbReference type="Pfam" id="PF02018">
    <property type="entry name" value="CBM_4_9"/>
    <property type="match status" value="1"/>
</dbReference>
<dbReference type="SMART" id="SM00409">
    <property type="entry name" value="IG"/>
    <property type="match status" value="1"/>
</dbReference>